<dbReference type="GO" id="GO:0045454">
    <property type="term" value="P:cell redox homeostasis"/>
    <property type="evidence" value="ECO:0007669"/>
    <property type="project" value="TreeGrafter"/>
</dbReference>
<reference evidence="2 3" key="1">
    <citation type="submission" date="2016-10" db="EMBL/GenBank/DDBJ databases">
        <authorList>
            <person name="de Groot N.N."/>
        </authorList>
    </citation>
    <scope>NUCLEOTIDE SEQUENCE [LARGE SCALE GENOMIC DNA]</scope>
    <source>
        <strain evidence="2 3">DSM 21741</strain>
    </source>
</reference>
<protein>
    <submittedName>
        <fullName evidence="2">Mycoredoxin</fullName>
    </submittedName>
</protein>
<dbReference type="SUPFAM" id="SSF52833">
    <property type="entry name" value="Thioredoxin-like"/>
    <property type="match status" value="1"/>
</dbReference>
<dbReference type="NCBIfam" id="TIGR02200">
    <property type="entry name" value="GlrX_actino"/>
    <property type="match status" value="1"/>
</dbReference>
<dbReference type="InterPro" id="IPR036249">
    <property type="entry name" value="Thioredoxin-like_sf"/>
</dbReference>
<evidence type="ECO:0000259" key="1">
    <source>
        <dbReference type="Pfam" id="PF00462"/>
    </source>
</evidence>
<dbReference type="EMBL" id="LT629749">
    <property type="protein sequence ID" value="SDS85338.1"/>
    <property type="molecule type" value="Genomic_DNA"/>
</dbReference>
<evidence type="ECO:0000313" key="2">
    <source>
        <dbReference type="EMBL" id="SDS85338.1"/>
    </source>
</evidence>
<sequence>MSSYEATPGKPTMFTTSWCGYCARLKGQLTRAGVEWDEVDIESHPDAADVVAAVNGGNQTVPTLLFSDGSAMTNPSASQVERKLAELR</sequence>
<dbReference type="RefSeq" id="WP_091413198.1">
    <property type="nucleotide sequence ID" value="NZ_LT629749.1"/>
</dbReference>
<dbReference type="GO" id="GO:0009055">
    <property type="term" value="F:electron transfer activity"/>
    <property type="evidence" value="ECO:0007669"/>
    <property type="project" value="TreeGrafter"/>
</dbReference>
<keyword evidence="3" id="KW-1185">Reference proteome</keyword>
<dbReference type="Proteomes" id="UP000199092">
    <property type="component" value="Chromosome I"/>
</dbReference>
<accession>A0A1H1VKB2</accession>
<organism evidence="2 3">
    <name type="scientific">Friedmanniella luteola</name>
    <dbReference type="NCBI Taxonomy" id="546871"/>
    <lineage>
        <taxon>Bacteria</taxon>
        <taxon>Bacillati</taxon>
        <taxon>Actinomycetota</taxon>
        <taxon>Actinomycetes</taxon>
        <taxon>Propionibacteriales</taxon>
        <taxon>Nocardioidaceae</taxon>
        <taxon>Friedmanniella</taxon>
    </lineage>
</organism>
<dbReference type="PANTHER" id="PTHR34386:SF1">
    <property type="entry name" value="GLUTAREDOXIN-LIKE PROTEIN NRDH"/>
    <property type="match status" value="1"/>
</dbReference>
<feature type="domain" description="Glutaredoxin" evidence="1">
    <location>
        <begin position="12"/>
        <end position="66"/>
    </location>
</feature>
<dbReference type="Gene3D" id="3.40.30.10">
    <property type="entry name" value="Glutaredoxin"/>
    <property type="match status" value="1"/>
</dbReference>
<dbReference type="Pfam" id="PF00462">
    <property type="entry name" value="Glutaredoxin"/>
    <property type="match status" value="1"/>
</dbReference>
<dbReference type="OrthoDB" id="8991911at2"/>
<proteinExistence type="predicted"/>
<dbReference type="PANTHER" id="PTHR34386">
    <property type="entry name" value="GLUTAREDOXIN"/>
    <property type="match status" value="1"/>
</dbReference>
<gene>
    <name evidence="2" type="ORF">SAMN04488543_2516</name>
</gene>
<dbReference type="PROSITE" id="PS51354">
    <property type="entry name" value="GLUTAREDOXIN_2"/>
    <property type="match status" value="1"/>
</dbReference>
<dbReference type="STRING" id="546871.SAMN04488543_2516"/>
<dbReference type="AlphaFoldDB" id="A0A1H1VKB2"/>
<name>A0A1H1VKB2_9ACTN</name>
<evidence type="ECO:0000313" key="3">
    <source>
        <dbReference type="Proteomes" id="UP000199092"/>
    </source>
</evidence>
<dbReference type="InterPro" id="IPR002109">
    <property type="entry name" value="Glutaredoxin"/>
</dbReference>
<dbReference type="InterPro" id="IPR051548">
    <property type="entry name" value="Grx-like_ET"/>
</dbReference>
<dbReference type="CDD" id="cd02976">
    <property type="entry name" value="NrdH"/>
    <property type="match status" value="1"/>
</dbReference>
<dbReference type="InterPro" id="IPR011915">
    <property type="entry name" value="GlrX_actino"/>
</dbReference>